<evidence type="ECO:0000256" key="1">
    <source>
        <dbReference type="SAM" id="Phobius"/>
    </source>
</evidence>
<dbReference type="EMBL" id="SLXD01000004">
    <property type="protein sequence ID" value="TCP03333.1"/>
    <property type="molecule type" value="Genomic_DNA"/>
</dbReference>
<feature type="transmembrane region" description="Helical" evidence="1">
    <location>
        <begin position="20"/>
        <end position="37"/>
    </location>
</feature>
<proteinExistence type="predicted"/>
<accession>A0A4R2MUS0</accession>
<reference evidence="2 3" key="1">
    <citation type="submission" date="2019-03" db="EMBL/GenBank/DDBJ databases">
        <title>Genomic Encyclopedia of Type Strains, Phase IV (KMG-IV): sequencing the most valuable type-strain genomes for metagenomic binning, comparative biology and taxonomic classification.</title>
        <authorList>
            <person name="Goeker M."/>
        </authorList>
    </citation>
    <scope>NUCLEOTIDE SEQUENCE [LARGE SCALE GENOMIC DNA]</scope>
    <source>
        <strain evidence="2 3">DSM 1709</strain>
    </source>
</reference>
<sequence length="42" mass="4727">MRHETAIAKETELRQLDRWALLAILAISLVPLLPYALTPQGL</sequence>
<name>A0A4R2MUS0_RUBGE</name>
<comment type="caution">
    <text evidence="2">The sequence shown here is derived from an EMBL/GenBank/DDBJ whole genome shotgun (WGS) entry which is preliminary data.</text>
</comment>
<dbReference type="AlphaFoldDB" id="A0A4R2MUS0"/>
<dbReference type="Proteomes" id="UP000295106">
    <property type="component" value="Unassembled WGS sequence"/>
</dbReference>
<keyword evidence="1" id="KW-0472">Membrane</keyword>
<evidence type="ECO:0000313" key="2">
    <source>
        <dbReference type="EMBL" id="TCP03333.1"/>
    </source>
</evidence>
<keyword evidence="1" id="KW-0812">Transmembrane</keyword>
<dbReference type="GeneID" id="99685809"/>
<protein>
    <submittedName>
        <fullName evidence="2">Uncharacterized protein</fullName>
    </submittedName>
</protein>
<organism evidence="2 3">
    <name type="scientific">Rubrivivax gelatinosus</name>
    <name type="common">Rhodocyclus gelatinosus</name>
    <name type="synonym">Rhodopseudomonas gelatinosa</name>
    <dbReference type="NCBI Taxonomy" id="28068"/>
    <lineage>
        <taxon>Bacteria</taxon>
        <taxon>Pseudomonadati</taxon>
        <taxon>Pseudomonadota</taxon>
        <taxon>Betaproteobacteria</taxon>
        <taxon>Burkholderiales</taxon>
        <taxon>Sphaerotilaceae</taxon>
        <taxon>Rubrivivax</taxon>
    </lineage>
</organism>
<gene>
    <name evidence="2" type="ORF">EV684_10452</name>
</gene>
<evidence type="ECO:0000313" key="3">
    <source>
        <dbReference type="Proteomes" id="UP000295106"/>
    </source>
</evidence>
<dbReference type="RefSeq" id="WP_259375549.1">
    <property type="nucleotide sequence ID" value="NZ_CP181386.1"/>
</dbReference>
<keyword evidence="1" id="KW-1133">Transmembrane helix</keyword>